<dbReference type="EMBL" id="JACVXC010000005">
    <property type="protein sequence ID" value="MBD0836337.1"/>
    <property type="molecule type" value="Genomic_DNA"/>
</dbReference>
<name>A0A8J6QJI7_9FLAO</name>
<dbReference type="AlphaFoldDB" id="A0A8J6QJI7"/>
<dbReference type="InterPro" id="IPR009061">
    <property type="entry name" value="DNA-bd_dom_put_sf"/>
</dbReference>
<protein>
    <submittedName>
        <fullName evidence="2">Helix-turn-helix domain-containing protein</fullName>
    </submittedName>
</protein>
<reference evidence="2" key="1">
    <citation type="journal article" date="2013" name="Int. J. Syst. Evol. Microbiol.">
        <title>Aestuariibaculum suncheonense gen. nov., sp. nov., a marine bacterium of the family Flavobacteriaceae isolated from a tidal flat and emended descriptions of the genera Gaetbulibacter and Tamlana.</title>
        <authorList>
            <person name="Jeong S.H."/>
            <person name="Park M.S."/>
            <person name="Jin H.M."/>
            <person name="Lee K."/>
            <person name="Park W."/>
            <person name="Jeon C.O."/>
        </authorList>
    </citation>
    <scope>NUCLEOTIDE SEQUENCE</scope>
    <source>
        <strain evidence="2">SC17</strain>
    </source>
</reference>
<organism evidence="2 3">
    <name type="scientific">Aestuariibaculum suncheonense</name>
    <dbReference type="NCBI Taxonomy" id="1028745"/>
    <lineage>
        <taxon>Bacteria</taxon>
        <taxon>Pseudomonadati</taxon>
        <taxon>Bacteroidota</taxon>
        <taxon>Flavobacteriia</taxon>
        <taxon>Flavobacteriales</taxon>
        <taxon>Flavobacteriaceae</taxon>
    </lineage>
</organism>
<accession>A0A8J6QJI7</accession>
<gene>
    <name evidence="2" type="ORF">ICJ84_12920</name>
</gene>
<dbReference type="RefSeq" id="WP_188216833.1">
    <property type="nucleotide sequence ID" value="NZ_BAABGH010000002.1"/>
</dbReference>
<evidence type="ECO:0000313" key="3">
    <source>
        <dbReference type="Proteomes" id="UP000602057"/>
    </source>
</evidence>
<reference evidence="2" key="2">
    <citation type="submission" date="2020-09" db="EMBL/GenBank/DDBJ databases">
        <authorList>
            <person name="Wu Z."/>
        </authorList>
    </citation>
    <scope>NUCLEOTIDE SEQUENCE</scope>
    <source>
        <strain evidence="2">SC17</strain>
    </source>
</reference>
<evidence type="ECO:0000259" key="1">
    <source>
        <dbReference type="Pfam" id="PF12728"/>
    </source>
</evidence>
<dbReference type="Pfam" id="PF12728">
    <property type="entry name" value="HTH_17"/>
    <property type="match status" value="1"/>
</dbReference>
<dbReference type="Proteomes" id="UP000602057">
    <property type="component" value="Unassembled WGS sequence"/>
</dbReference>
<keyword evidence="3" id="KW-1185">Reference proteome</keyword>
<feature type="domain" description="Helix-turn-helix" evidence="1">
    <location>
        <begin position="41"/>
        <end position="85"/>
    </location>
</feature>
<sequence length="95" mass="10891">MKQTMIYGVTPEELNETVQKGIEARLDDLKEYFQPKTPEELLTKKETCELLKIKLTCLHNWAENGILKKYGLGGKVYFKRSEIESALVELKSAKA</sequence>
<proteinExistence type="predicted"/>
<dbReference type="SUPFAM" id="SSF46955">
    <property type="entry name" value="Putative DNA-binding domain"/>
    <property type="match status" value="1"/>
</dbReference>
<comment type="caution">
    <text evidence="2">The sequence shown here is derived from an EMBL/GenBank/DDBJ whole genome shotgun (WGS) entry which is preliminary data.</text>
</comment>
<evidence type="ECO:0000313" key="2">
    <source>
        <dbReference type="EMBL" id="MBD0836337.1"/>
    </source>
</evidence>
<dbReference type="InterPro" id="IPR041657">
    <property type="entry name" value="HTH_17"/>
</dbReference>